<evidence type="ECO:0000313" key="3">
    <source>
        <dbReference type="Proteomes" id="UP000582974"/>
    </source>
</evidence>
<organism evidence="2 3">
    <name type="scientific">Haloechinothrix aidingensis</name>
    <dbReference type="NCBI Taxonomy" id="2752311"/>
    <lineage>
        <taxon>Bacteria</taxon>
        <taxon>Bacillati</taxon>
        <taxon>Actinomycetota</taxon>
        <taxon>Actinomycetes</taxon>
        <taxon>Pseudonocardiales</taxon>
        <taxon>Pseudonocardiaceae</taxon>
        <taxon>Haloechinothrix</taxon>
    </lineage>
</organism>
<dbReference type="Proteomes" id="UP000582974">
    <property type="component" value="Unassembled WGS sequence"/>
</dbReference>
<feature type="compositionally biased region" description="Basic and acidic residues" evidence="1">
    <location>
        <begin position="250"/>
        <end position="259"/>
    </location>
</feature>
<evidence type="ECO:0000256" key="1">
    <source>
        <dbReference type="SAM" id="MobiDB-lite"/>
    </source>
</evidence>
<dbReference type="EMBL" id="JACCKD010000009">
    <property type="protein sequence ID" value="MBA0127930.1"/>
    <property type="molecule type" value="Genomic_DNA"/>
</dbReference>
<feature type="region of interest" description="Disordered" evidence="1">
    <location>
        <begin position="130"/>
        <end position="259"/>
    </location>
</feature>
<name>A0A838AFG9_9PSEU</name>
<comment type="caution">
    <text evidence="2">The sequence shown here is derived from an EMBL/GenBank/DDBJ whole genome shotgun (WGS) entry which is preliminary data.</text>
</comment>
<gene>
    <name evidence="2" type="ORF">H0B56_20480</name>
</gene>
<dbReference type="RefSeq" id="WP_180894749.1">
    <property type="nucleotide sequence ID" value="NZ_JACCKD010000009.1"/>
</dbReference>
<protein>
    <submittedName>
        <fullName evidence="2">Uncharacterized protein</fullName>
    </submittedName>
</protein>
<dbReference type="AlphaFoldDB" id="A0A838AFG9"/>
<evidence type="ECO:0000313" key="2">
    <source>
        <dbReference type="EMBL" id="MBA0127930.1"/>
    </source>
</evidence>
<keyword evidence="3" id="KW-1185">Reference proteome</keyword>
<proteinExistence type="predicted"/>
<sequence length="259" mass="28544">MVKLFGKGNKSRPLDPQRAFATAPIPRQAGPPASSTPLADHLQRGWPGVSEGYVVLPRSLVEEMPLPWQQQMTNLLAQFHQTYRQLSWPEYRVLPSRRERLVDLDEEQLAEAGYLVEIDGSGELVYRERSGRVVDDPESTTVPVTCLDPVIADKPAPASEPAPRRGDPAPMNVGPEPVWQPEGGHRPAEQPPQGHATQPPQGQAARPASERYPFSTGATPGDRPGEGQGTWQAGEWFTDTSSDFGPTGEPIERPYRFRD</sequence>
<reference evidence="2 3" key="1">
    <citation type="submission" date="2020-07" db="EMBL/GenBank/DDBJ databases">
        <title>Genome of Haloechinothrix sp.</title>
        <authorList>
            <person name="Tang S.-K."/>
            <person name="Yang L."/>
            <person name="Zhu W.-Y."/>
        </authorList>
    </citation>
    <scope>NUCLEOTIDE SEQUENCE [LARGE SCALE GENOMIC DNA]</scope>
    <source>
        <strain evidence="2 3">YIM 98757</strain>
    </source>
</reference>
<accession>A0A838AFG9</accession>